<feature type="region of interest" description="Disordered" evidence="1">
    <location>
        <begin position="138"/>
        <end position="158"/>
    </location>
</feature>
<reference evidence="4" key="1">
    <citation type="submission" date="2025-08" db="UniProtKB">
        <authorList>
            <consortium name="RefSeq"/>
        </authorList>
    </citation>
    <scope>IDENTIFICATION</scope>
</reference>
<dbReference type="AlphaFoldDB" id="A0A9R1T1R1"/>
<feature type="chain" id="PRO_5040379798" description="Adhesive plaque matrix protein-like" evidence="2">
    <location>
        <begin position="20"/>
        <end position="645"/>
    </location>
</feature>
<feature type="region of interest" description="Disordered" evidence="1">
    <location>
        <begin position="198"/>
        <end position="219"/>
    </location>
</feature>
<feature type="compositionally biased region" description="Polar residues" evidence="1">
    <location>
        <begin position="343"/>
        <end position="367"/>
    </location>
</feature>
<evidence type="ECO:0000313" key="4">
    <source>
        <dbReference type="RefSeq" id="XP_011301102.1"/>
    </source>
</evidence>
<feature type="compositionally biased region" description="Basic and acidic residues" evidence="1">
    <location>
        <begin position="405"/>
        <end position="415"/>
    </location>
</feature>
<feature type="compositionally biased region" description="Polar residues" evidence="1">
    <location>
        <begin position="307"/>
        <end position="322"/>
    </location>
</feature>
<evidence type="ECO:0000256" key="2">
    <source>
        <dbReference type="SAM" id="SignalP"/>
    </source>
</evidence>
<feature type="compositionally biased region" description="Polar residues" evidence="1">
    <location>
        <begin position="380"/>
        <end position="396"/>
    </location>
</feature>
<feature type="compositionally biased region" description="Polar residues" evidence="1">
    <location>
        <begin position="427"/>
        <end position="436"/>
    </location>
</feature>
<feature type="compositionally biased region" description="Acidic residues" evidence="1">
    <location>
        <begin position="40"/>
        <end position="49"/>
    </location>
</feature>
<feature type="compositionally biased region" description="Polar residues" evidence="1">
    <location>
        <begin position="145"/>
        <end position="158"/>
    </location>
</feature>
<evidence type="ECO:0000256" key="1">
    <source>
        <dbReference type="SAM" id="MobiDB-lite"/>
    </source>
</evidence>
<dbReference type="GeneID" id="105265357"/>
<dbReference type="OrthoDB" id="7692612at2759"/>
<evidence type="ECO:0000313" key="3">
    <source>
        <dbReference type="Proteomes" id="UP000694866"/>
    </source>
</evidence>
<dbReference type="Proteomes" id="UP000694866">
    <property type="component" value="Unplaced"/>
</dbReference>
<accession>A0A9R1T1R1</accession>
<evidence type="ECO:0008006" key="5">
    <source>
        <dbReference type="Google" id="ProtNLM"/>
    </source>
</evidence>
<name>A0A9R1T1R1_9HYME</name>
<proteinExistence type="predicted"/>
<keyword evidence="2" id="KW-0732">Signal</keyword>
<organism evidence="3 4">
    <name type="scientific">Fopius arisanus</name>
    <dbReference type="NCBI Taxonomy" id="64838"/>
    <lineage>
        <taxon>Eukaryota</taxon>
        <taxon>Metazoa</taxon>
        <taxon>Ecdysozoa</taxon>
        <taxon>Arthropoda</taxon>
        <taxon>Hexapoda</taxon>
        <taxon>Insecta</taxon>
        <taxon>Pterygota</taxon>
        <taxon>Neoptera</taxon>
        <taxon>Endopterygota</taxon>
        <taxon>Hymenoptera</taxon>
        <taxon>Apocrita</taxon>
        <taxon>Ichneumonoidea</taxon>
        <taxon>Braconidae</taxon>
        <taxon>Opiinae</taxon>
        <taxon>Fopius</taxon>
    </lineage>
</organism>
<gene>
    <name evidence="4" type="primary">LOC105265357</name>
</gene>
<feature type="compositionally biased region" description="Basic and acidic residues" evidence="1">
    <location>
        <begin position="325"/>
        <end position="336"/>
    </location>
</feature>
<feature type="region of interest" description="Disordered" evidence="1">
    <location>
        <begin position="307"/>
        <end position="436"/>
    </location>
</feature>
<feature type="region of interest" description="Disordered" evidence="1">
    <location>
        <begin position="32"/>
        <end position="59"/>
    </location>
</feature>
<sequence length="645" mass="72903">MKILSICIALNLMVMVSHGDAAVTQAPIPIDLEEKTGSDSPDEEPDPDDAIAGRSKDDDLPVLPPIILLDFADTNSTSDEKSKRTVDNGLGYGYLRNNLLNGKYNYYFPGGKTGTTVSIEESISPFEPKTIIEQFKPMTDRPDYSSPTTTYQPNVQETRGPQVNQNYQVFGQRTRLQKYSPPDNYNPQGFTPKPITYTTLRPDYQTPTPKPQEIYSGLSDYTTPRPIYENYQSTPATPSYTERNFPVHNHQRPYETPTTGRPLPVDPAAFNLPRYTVENGIRYENKIIWKYQDGRIADGPPSSFVNSYSEYSTPRSPQSFQRAPQDPRYETHRPQDSRYPQDVQYQSLSGYQPSQELPPTNIHNQRPAQFPVDQEPRYPQGTQNYNPGSQPQQYDLSYQHKYGFRQREQSSRYEPTRPMYAVDSPNPEYSTTPPSSNLLTPSGQLAPNLLSKYTPQAQKYLTKVFSGQSGKMREHPPNYENLLNYNPSISQYIRDPSSILNAQPTFIQAGNSLIPVIILRVDGAPPVQPQAAPSINLKALLQQYLSQYAESKAALSQTSNYDYKGQLGGNNPVNDLTRLANALRSFTQREAFPQKLADHPLNYEATRYHDKSSYDTVNQQVAKPKYGTRVPGKQKVKSVQILEDS</sequence>
<keyword evidence="3" id="KW-1185">Reference proteome</keyword>
<feature type="signal peptide" evidence="2">
    <location>
        <begin position="1"/>
        <end position="19"/>
    </location>
</feature>
<protein>
    <recommendedName>
        <fullName evidence="5">Adhesive plaque matrix protein-like</fullName>
    </recommendedName>
</protein>
<dbReference type="RefSeq" id="XP_011301102.1">
    <property type="nucleotide sequence ID" value="XM_011302800.1"/>
</dbReference>
<dbReference type="KEGG" id="fas:105265357"/>